<evidence type="ECO:0000313" key="1">
    <source>
        <dbReference type="EMBL" id="EPC00923.1"/>
    </source>
</evidence>
<keyword evidence="2" id="KW-1185">Reference proteome</keyword>
<dbReference type="EMBL" id="ASTJ01000038">
    <property type="protein sequence ID" value="EPC00923.1"/>
    <property type="molecule type" value="Genomic_DNA"/>
</dbReference>
<dbReference type="AlphaFoldDB" id="S2KKI0"/>
<dbReference type="STRING" id="1121939.L861_05850"/>
<sequence>MPSIGDEGVIGIAECFTAYALEAHTSAMPQQRPPREC</sequence>
<proteinExistence type="predicted"/>
<accession>S2KKI0</accession>
<gene>
    <name evidence="1" type="ORF">L861_05850</name>
</gene>
<evidence type="ECO:0000313" key="2">
    <source>
        <dbReference type="Proteomes" id="UP000014463"/>
    </source>
</evidence>
<protein>
    <submittedName>
        <fullName evidence="1">Uncharacterized protein</fullName>
    </submittedName>
</protein>
<dbReference type="Proteomes" id="UP000014463">
    <property type="component" value="Unassembled WGS sequence"/>
</dbReference>
<reference evidence="1 2" key="1">
    <citation type="journal article" date="2013" name="Genome Announc.">
        <title>Draft genome sequence of the moderately halophilic gammaproteobacterium Halomonas anticariensis FP35.</title>
        <authorList>
            <person name="Tahrioui A."/>
            <person name="Quesada E."/>
            <person name="Llamas I."/>
        </authorList>
    </citation>
    <scope>NUCLEOTIDE SEQUENCE [LARGE SCALE GENOMIC DNA]</scope>
    <source>
        <strain evidence="2">DSM 16096 / CECT 5854 / LMG 22089 / FP35</strain>
    </source>
</reference>
<organism evidence="1 2">
    <name type="scientific">Litchfieldella anticariensis (strain DSM 16096 / CECT 5854 / CIP 108499 / LMG 22089 / FP35)</name>
    <name type="common">Halomonas anticariensis</name>
    <dbReference type="NCBI Taxonomy" id="1121939"/>
    <lineage>
        <taxon>Bacteria</taxon>
        <taxon>Pseudomonadati</taxon>
        <taxon>Pseudomonadota</taxon>
        <taxon>Gammaproteobacteria</taxon>
        <taxon>Oceanospirillales</taxon>
        <taxon>Halomonadaceae</taxon>
        <taxon>Litchfieldella</taxon>
    </lineage>
</organism>
<name>S2KKI0_LITA3</name>
<dbReference type="PATRIC" id="fig|1121939.11.peg.3699"/>
<comment type="caution">
    <text evidence="1">The sequence shown here is derived from an EMBL/GenBank/DDBJ whole genome shotgun (WGS) entry which is preliminary data.</text>
</comment>